<proteinExistence type="predicted"/>
<dbReference type="AlphaFoldDB" id="A0AAD8GTF1"/>
<dbReference type="Proteomes" id="UP001237642">
    <property type="component" value="Unassembled WGS sequence"/>
</dbReference>
<reference evidence="1" key="1">
    <citation type="submission" date="2023-02" db="EMBL/GenBank/DDBJ databases">
        <title>Genome of toxic invasive species Heracleum sosnowskyi carries increased number of genes despite the absence of recent whole-genome duplications.</title>
        <authorList>
            <person name="Schelkunov M."/>
            <person name="Shtratnikova V."/>
            <person name="Makarenko M."/>
            <person name="Klepikova A."/>
            <person name="Omelchenko D."/>
            <person name="Novikova G."/>
            <person name="Obukhova E."/>
            <person name="Bogdanov V."/>
            <person name="Penin A."/>
            <person name="Logacheva M."/>
        </authorList>
    </citation>
    <scope>NUCLEOTIDE SEQUENCE</scope>
    <source>
        <strain evidence="1">Hsosn_3</strain>
        <tissue evidence="1">Leaf</tissue>
    </source>
</reference>
<dbReference type="SUPFAM" id="SSF117281">
    <property type="entry name" value="Kelch motif"/>
    <property type="match status" value="1"/>
</dbReference>
<dbReference type="EMBL" id="JAUIZM010000012">
    <property type="protein sequence ID" value="KAK1353830.1"/>
    <property type="molecule type" value="Genomic_DNA"/>
</dbReference>
<evidence type="ECO:0000313" key="1">
    <source>
        <dbReference type="EMBL" id="KAK1353830.1"/>
    </source>
</evidence>
<protein>
    <submittedName>
        <fullName evidence="1">Uncharacterized protein</fullName>
    </submittedName>
</protein>
<evidence type="ECO:0000313" key="2">
    <source>
        <dbReference type="Proteomes" id="UP001237642"/>
    </source>
</evidence>
<name>A0AAD8GTF1_9APIA</name>
<gene>
    <name evidence="1" type="ORF">POM88_052195</name>
</gene>
<comment type="caution">
    <text evidence="1">The sequence shown here is derived from an EMBL/GenBank/DDBJ whole genome shotgun (WGS) entry which is preliminary data.</text>
</comment>
<organism evidence="1 2">
    <name type="scientific">Heracleum sosnowskyi</name>
    <dbReference type="NCBI Taxonomy" id="360622"/>
    <lineage>
        <taxon>Eukaryota</taxon>
        <taxon>Viridiplantae</taxon>
        <taxon>Streptophyta</taxon>
        <taxon>Embryophyta</taxon>
        <taxon>Tracheophyta</taxon>
        <taxon>Spermatophyta</taxon>
        <taxon>Magnoliopsida</taxon>
        <taxon>eudicotyledons</taxon>
        <taxon>Gunneridae</taxon>
        <taxon>Pentapetalae</taxon>
        <taxon>asterids</taxon>
        <taxon>campanulids</taxon>
        <taxon>Apiales</taxon>
        <taxon>Apiaceae</taxon>
        <taxon>Apioideae</taxon>
        <taxon>apioid superclade</taxon>
        <taxon>Tordylieae</taxon>
        <taxon>Tordyliinae</taxon>
        <taxon>Heracleum</taxon>
    </lineage>
</organism>
<dbReference type="Gene3D" id="2.120.10.80">
    <property type="entry name" value="Kelch-type beta propeller"/>
    <property type="match status" value="1"/>
</dbReference>
<reference evidence="1" key="2">
    <citation type="submission" date="2023-05" db="EMBL/GenBank/DDBJ databases">
        <authorList>
            <person name="Schelkunov M.I."/>
        </authorList>
    </citation>
    <scope>NUCLEOTIDE SEQUENCE</scope>
    <source>
        <strain evidence="1">Hsosn_3</strain>
        <tissue evidence="1">Leaf</tissue>
    </source>
</reference>
<sequence>MSKSSDSEVVPNLPDLRLDDRLLFMFARSTDGFYLLYKIDVLGLLRENTREEELLPLIVFDRHVLPDLPFTFEFLEPNFYIIGQEKDHVFTLDKYKLLDLSPSETRRGSEFLKPISPMHDEKVNPLAFAYNDRLYVISKRCYPFLNRLGKIYYDFEVYSPSQKTWNRLGNKPMQDCVIKSHLILRHTVYFTTTYEVVLSYDLEDETWVTVFSPHGALDPFPENIYIPPPPTFDTQIQVVGNMVVGGFYRFGEGYFDICASLAIDPHDVCYGNHPLDKFANDVILNFFKVSGNSYKCDIPHREVKMDAPIPYCWHSSFNYAHEDEKRVNFFEAEFISSTFLPIDTKRQVIPGLLYSCMLV</sequence>
<accession>A0AAD8GTF1</accession>
<keyword evidence="2" id="KW-1185">Reference proteome</keyword>
<dbReference type="InterPro" id="IPR015915">
    <property type="entry name" value="Kelch-typ_b-propeller"/>
</dbReference>